<feature type="compositionally biased region" description="Basic and acidic residues" evidence="1">
    <location>
        <begin position="188"/>
        <end position="219"/>
    </location>
</feature>
<feature type="region of interest" description="Disordered" evidence="1">
    <location>
        <begin position="1"/>
        <end position="114"/>
    </location>
</feature>
<dbReference type="PANTHER" id="PTHR38489">
    <property type="entry name" value="HISTONE CHAPERONE DOMAIN-CONTAINING PROTEIN"/>
    <property type="match status" value="1"/>
</dbReference>
<dbReference type="Pfam" id="PF15370">
    <property type="entry name" value="NOPCHAP1"/>
    <property type="match status" value="1"/>
</dbReference>
<dbReference type="InterPro" id="IPR027921">
    <property type="entry name" value="NOPCHAP1"/>
</dbReference>
<evidence type="ECO:0000256" key="1">
    <source>
        <dbReference type="SAM" id="MobiDB-lite"/>
    </source>
</evidence>
<dbReference type="AlphaFoldDB" id="A0A6A6ZXP4"/>
<dbReference type="Proteomes" id="UP000799424">
    <property type="component" value="Unassembled WGS sequence"/>
</dbReference>
<protein>
    <submittedName>
        <fullName evidence="2">Uncharacterized protein</fullName>
    </submittedName>
</protein>
<proteinExistence type="predicted"/>
<sequence length="219" mass="23669">MSTHPPPAFTHRRKRVRFAPSSSSSPTMSDASTLAPADDSTAASSHDSSSDSDLSESSEDPSSESSSEDEDDEVDATSDDNPEDRLAEHTGRNGITNLRAGQGTKPTMKFDETELGPDIRTFLKDFLPQLKASNEELERQRVAGTLKGREIDATEGGEGEAYIEMDLGLGVLEEKDGEESGSDEEMEDGQKEKDVLGKLMGGRDTKEGAVIQEVKDRQS</sequence>
<gene>
    <name evidence="2" type="ORF">CC86DRAFT_394660</name>
</gene>
<dbReference type="OrthoDB" id="1112980at2759"/>
<dbReference type="GO" id="GO:0000492">
    <property type="term" value="P:box C/D snoRNP assembly"/>
    <property type="evidence" value="ECO:0007669"/>
    <property type="project" value="InterPro"/>
</dbReference>
<accession>A0A6A6ZXP4</accession>
<keyword evidence="3" id="KW-1185">Reference proteome</keyword>
<reference evidence="2" key="1">
    <citation type="journal article" date="2020" name="Stud. Mycol.">
        <title>101 Dothideomycetes genomes: a test case for predicting lifestyles and emergence of pathogens.</title>
        <authorList>
            <person name="Haridas S."/>
            <person name="Albert R."/>
            <person name="Binder M."/>
            <person name="Bloem J."/>
            <person name="Labutti K."/>
            <person name="Salamov A."/>
            <person name="Andreopoulos B."/>
            <person name="Baker S."/>
            <person name="Barry K."/>
            <person name="Bills G."/>
            <person name="Bluhm B."/>
            <person name="Cannon C."/>
            <person name="Castanera R."/>
            <person name="Culley D."/>
            <person name="Daum C."/>
            <person name="Ezra D."/>
            <person name="Gonzalez J."/>
            <person name="Henrissat B."/>
            <person name="Kuo A."/>
            <person name="Liang C."/>
            <person name="Lipzen A."/>
            <person name="Lutzoni F."/>
            <person name="Magnuson J."/>
            <person name="Mondo S."/>
            <person name="Nolan M."/>
            <person name="Ohm R."/>
            <person name="Pangilinan J."/>
            <person name="Park H.-J."/>
            <person name="Ramirez L."/>
            <person name="Alfaro M."/>
            <person name="Sun H."/>
            <person name="Tritt A."/>
            <person name="Yoshinaga Y."/>
            <person name="Zwiers L.-H."/>
            <person name="Turgeon B."/>
            <person name="Goodwin S."/>
            <person name="Spatafora J."/>
            <person name="Crous P."/>
            <person name="Grigoriev I."/>
        </authorList>
    </citation>
    <scope>NUCLEOTIDE SEQUENCE</scope>
    <source>
        <strain evidence="2">CBS 113818</strain>
    </source>
</reference>
<evidence type="ECO:0000313" key="2">
    <source>
        <dbReference type="EMBL" id="KAF2825811.1"/>
    </source>
</evidence>
<organism evidence="2 3">
    <name type="scientific">Ophiobolus disseminans</name>
    <dbReference type="NCBI Taxonomy" id="1469910"/>
    <lineage>
        <taxon>Eukaryota</taxon>
        <taxon>Fungi</taxon>
        <taxon>Dikarya</taxon>
        <taxon>Ascomycota</taxon>
        <taxon>Pezizomycotina</taxon>
        <taxon>Dothideomycetes</taxon>
        <taxon>Pleosporomycetidae</taxon>
        <taxon>Pleosporales</taxon>
        <taxon>Pleosporineae</taxon>
        <taxon>Phaeosphaeriaceae</taxon>
        <taxon>Ophiobolus</taxon>
    </lineage>
</organism>
<name>A0A6A6ZXP4_9PLEO</name>
<evidence type="ECO:0000313" key="3">
    <source>
        <dbReference type="Proteomes" id="UP000799424"/>
    </source>
</evidence>
<dbReference type="PANTHER" id="PTHR38489:SF1">
    <property type="entry name" value="HISTONE CHAPERONE DOMAIN-CONTAINING PROTEIN"/>
    <property type="match status" value="1"/>
</dbReference>
<feature type="region of interest" description="Disordered" evidence="1">
    <location>
        <begin position="173"/>
        <end position="219"/>
    </location>
</feature>
<feature type="compositionally biased region" description="Low complexity" evidence="1">
    <location>
        <begin position="19"/>
        <end position="47"/>
    </location>
</feature>
<feature type="compositionally biased region" description="Acidic residues" evidence="1">
    <location>
        <begin position="53"/>
        <end position="82"/>
    </location>
</feature>
<feature type="compositionally biased region" description="Acidic residues" evidence="1">
    <location>
        <begin position="175"/>
        <end position="187"/>
    </location>
</feature>
<dbReference type="EMBL" id="MU006227">
    <property type="protein sequence ID" value="KAF2825811.1"/>
    <property type="molecule type" value="Genomic_DNA"/>
</dbReference>